<proteinExistence type="predicted"/>
<gene>
    <name evidence="2" type="ORF">FPZ41_34050</name>
</gene>
<accession>A0A5N8X2M1</accession>
<evidence type="ECO:0000313" key="2">
    <source>
        <dbReference type="EMBL" id="MPY53316.1"/>
    </source>
</evidence>
<name>A0A5N8X2M1_9ACTN</name>
<keyword evidence="3" id="KW-1185">Reference proteome</keyword>
<evidence type="ECO:0000256" key="1">
    <source>
        <dbReference type="SAM" id="MobiDB-lite"/>
    </source>
</evidence>
<organism evidence="2 3">
    <name type="scientific">Streptomyces acidicola</name>
    <dbReference type="NCBI Taxonomy" id="2596892"/>
    <lineage>
        <taxon>Bacteria</taxon>
        <taxon>Bacillati</taxon>
        <taxon>Actinomycetota</taxon>
        <taxon>Actinomycetes</taxon>
        <taxon>Kitasatosporales</taxon>
        <taxon>Streptomycetaceae</taxon>
        <taxon>Streptomyces</taxon>
    </lineage>
</organism>
<sequence>MQGSPWCATRPNRPTSGTKARPAKRPPRYQYARRTHIVQHTELRAPGTKDRTRTVRDAVFGGLRAGCGQGDAATKVIAGQRA</sequence>
<dbReference type="Proteomes" id="UP000373149">
    <property type="component" value="Unassembled WGS sequence"/>
</dbReference>
<protein>
    <submittedName>
        <fullName evidence="2">Uncharacterized protein</fullName>
    </submittedName>
</protein>
<dbReference type="EMBL" id="VMNX01000186">
    <property type="protein sequence ID" value="MPY53316.1"/>
    <property type="molecule type" value="Genomic_DNA"/>
</dbReference>
<dbReference type="AlphaFoldDB" id="A0A5N8X2M1"/>
<comment type="caution">
    <text evidence="2">The sequence shown here is derived from an EMBL/GenBank/DDBJ whole genome shotgun (WGS) entry which is preliminary data.</text>
</comment>
<feature type="region of interest" description="Disordered" evidence="1">
    <location>
        <begin position="1"/>
        <end position="28"/>
    </location>
</feature>
<reference evidence="2 3" key="1">
    <citation type="submission" date="2019-09" db="EMBL/GenBank/DDBJ databases">
        <authorList>
            <person name="Duangmal K."/>
            <person name="Teo W.F.A."/>
            <person name="Lipun K."/>
        </authorList>
    </citation>
    <scope>NUCLEOTIDE SEQUENCE [LARGE SCALE GENOMIC DNA]</scope>
    <source>
        <strain evidence="2 3">K1PN6</strain>
    </source>
</reference>
<evidence type="ECO:0000313" key="3">
    <source>
        <dbReference type="Proteomes" id="UP000373149"/>
    </source>
</evidence>